<evidence type="ECO:0000259" key="5">
    <source>
        <dbReference type="Pfam" id="PF00535"/>
    </source>
</evidence>
<name>A0A371IYT7_9FIRM</name>
<keyword evidence="3" id="KW-0328">Glycosyltransferase</keyword>
<dbReference type="PANTHER" id="PTHR43179">
    <property type="entry name" value="RHAMNOSYLTRANSFERASE WBBL"/>
    <property type="match status" value="1"/>
</dbReference>
<dbReference type="InterPro" id="IPR029044">
    <property type="entry name" value="Nucleotide-diphossugar_trans"/>
</dbReference>
<evidence type="ECO:0000256" key="3">
    <source>
        <dbReference type="ARBA" id="ARBA00022676"/>
    </source>
</evidence>
<dbReference type="RefSeq" id="WP_116041631.1">
    <property type="nucleotide sequence ID" value="NZ_NOJY02000056.1"/>
</dbReference>
<sequence>DKYELIVVDNNSSDGTASWIKEQNDITGIYNQNEVSVSKGYNQGIQISKGKNILILSNETILTPNWLNNLDKALYSNENIGAVEPVTNNSKNSNHIKVEYSQLDHMIEFAKEYNKSNNNLWHNKIKLSGLCYLIKREVIDKIGALDEKLISGDYESYDISLRILLEGYEILLCKDTFIHEMISTTPEQDKESNIINTDNNLLKLNEKWGFNLTYDNPSRLSLIEKISEFKDRKLNILEVGCGSGETLLDIKNIYKNANLYGIEKNKSSSDIAKTFSNTICADIETLEMPYEKEFFDYIILDEVIECLNDPWSVVEKIKKYLKKSGYIIVVISNLMHVSILKNLINGSFTYENNGILSYEHLRFFTLQDTHELFADNKFRVTEFGARVINSSTDEDNFIEKLCMLTSNEYKTQYSAYQYIFKFSHIIPLDEFI</sequence>
<keyword evidence="7" id="KW-1185">Reference proteome</keyword>
<feature type="non-terminal residue" evidence="6">
    <location>
        <position position="1"/>
    </location>
</feature>
<dbReference type="Gene3D" id="3.90.550.10">
    <property type="entry name" value="Spore Coat Polysaccharide Biosynthesis Protein SpsA, Chain A"/>
    <property type="match status" value="1"/>
</dbReference>
<keyword evidence="6" id="KW-0489">Methyltransferase</keyword>
<dbReference type="SUPFAM" id="SSF53448">
    <property type="entry name" value="Nucleotide-diphospho-sugar transferases"/>
    <property type="match status" value="1"/>
</dbReference>
<dbReference type="Proteomes" id="UP000215694">
    <property type="component" value="Unassembled WGS sequence"/>
</dbReference>
<feature type="domain" description="Glycosyltransferase 2-like" evidence="5">
    <location>
        <begin position="2"/>
        <end position="142"/>
    </location>
</feature>
<evidence type="ECO:0000256" key="1">
    <source>
        <dbReference type="ARBA" id="ARBA00004776"/>
    </source>
</evidence>
<accession>A0A371IYT7</accession>
<comment type="similarity">
    <text evidence="2">Belongs to the glycosyltransferase 2 family.</text>
</comment>
<evidence type="ECO:0000256" key="2">
    <source>
        <dbReference type="ARBA" id="ARBA00006739"/>
    </source>
</evidence>
<gene>
    <name evidence="6" type="ORF">CHL78_017090</name>
</gene>
<evidence type="ECO:0000313" key="7">
    <source>
        <dbReference type="Proteomes" id="UP000215694"/>
    </source>
</evidence>
<dbReference type="InterPro" id="IPR029063">
    <property type="entry name" value="SAM-dependent_MTases_sf"/>
</dbReference>
<dbReference type="SUPFAM" id="SSF53335">
    <property type="entry name" value="S-adenosyl-L-methionine-dependent methyltransferases"/>
    <property type="match status" value="1"/>
</dbReference>
<dbReference type="GO" id="GO:0032259">
    <property type="term" value="P:methylation"/>
    <property type="evidence" value="ECO:0007669"/>
    <property type="project" value="UniProtKB-KW"/>
</dbReference>
<dbReference type="InterPro" id="IPR001173">
    <property type="entry name" value="Glyco_trans_2-like"/>
</dbReference>
<dbReference type="Pfam" id="PF13489">
    <property type="entry name" value="Methyltransf_23"/>
    <property type="match status" value="1"/>
</dbReference>
<dbReference type="AlphaFoldDB" id="A0A371IYT7"/>
<dbReference type="GO" id="GO:0016757">
    <property type="term" value="F:glycosyltransferase activity"/>
    <property type="evidence" value="ECO:0007669"/>
    <property type="project" value="UniProtKB-KW"/>
</dbReference>
<reference evidence="6 7" key="1">
    <citation type="journal article" date="2017" name="Genome Announc.">
        <title>Draft Genome Sequence of Romboutsia weinsteinii sp. nov. Strain CCRI-19649(T) Isolated from Surface Water.</title>
        <authorList>
            <person name="Maheux A.F."/>
            <person name="Boudreau D.K."/>
            <person name="Berube E."/>
            <person name="Boissinot M."/>
            <person name="Cantin P."/>
            <person name="Raymond F."/>
            <person name="Corbeil J."/>
            <person name="Omar R.F."/>
            <person name="Bergeron M.G."/>
        </authorList>
    </citation>
    <scope>NUCLEOTIDE SEQUENCE [LARGE SCALE GENOMIC DNA]</scope>
    <source>
        <strain evidence="6 7">CCRI-19649</strain>
    </source>
</reference>
<dbReference type="GO" id="GO:0008168">
    <property type="term" value="F:methyltransferase activity"/>
    <property type="evidence" value="ECO:0007669"/>
    <property type="project" value="UniProtKB-KW"/>
</dbReference>
<dbReference type="EMBL" id="NOJY02000056">
    <property type="protein sequence ID" value="RDY25645.1"/>
    <property type="molecule type" value="Genomic_DNA"/>
</dbReference>
<proteinExistence type="inferred from homology"/>
<comment type="pathway">
    <text evidence="1">Cell wall biogenesis; cell wall polysaccharide biosynthesis.</text>
</comment>
<protein>
    <submittedName>
        <fullName evidence="6">Methyltransferase domain-containing protein</fullName>
    </submittedName>
</protein>
<comment type="caution">
    <text evidence="6">The sequence shown here is derived from an EMBL/GenBank/DDBJ whole genome shotgun (WGS) entry which is preliminary data.</text>
</comment>
<evidence type="ECO:0000256" key="4">
    <source>
        <dbReference type="ARBA" id="ARBA00022679"/>
    </source>
</evidence>
<organism evidence="6 7">
    <name type="scientific">Romboutsia weinsteinii</name>
    <dbReference type="NCBI Taxonomy" id="2020949"/>
    <lineage>
        <taxon>Bacteria</taxon>
        <taxon>Bacillati</taxon>
        <taxon>Bacillota</taxon>
        <taxon>Clostridia</taxon>
        <taxon>Peptostreptococcales</taxon>
        <taxon>Peptostreptococcaceae</taxon>
        <taxon>Romboutsia</taxon>
    </lineage>
</organism>
<dbReference type="OrthoDB" id="9771846at2"/>
<dbReference type="PANTHER" id="PTHR43179:SF12">
    <property type="entry name" value="GALACTOFURANOSYLTRANSFERASE GLFT2"/>
    <property type="match status" value="1"/>
</dbReference>
<dbReference type="Gene3D" id="3.40.50.150">
    <property type="entry name" value="Vaccinia Virus protein VP39"/>
    <property type="match status" value="1"/>
</dbReference>
<dbReference type="Pfam" id="PF00535">
    <property type="entry name" value="Glycos_transf_2"/>
    <property type="match status" value="1"/>
</dbReference>
<keyword evidence="4 6" id="KW-0808">Transferase</keyword>
<dbReference type="CDD" id="cd02440">
    <property type="entry name" value="AdoMet_MTases"/>
    <property type="match status" value="1"/>
</dbReference>
<evidence type="ECO:0000313" key="6">
    <source>
        <dbReference type="EMBL" id="RDY25645.1"/>
    </source>
</evidence>